<protein>
    <submittedName>
        <fullName evidence="1">Uncharacterized protein</fullName>
    </submittedName>
</protein>
<dbReference type="Proteomes" id="UP001144978">
    <property type="component" value="Unassembled WGS sequence"/>
</dbReference>
<evidence type="ECO:0000313" key="2">
    <source>
        <dbReference type="Proteomes" id="UP001144978"/>
    </source>
</evidence>
<keyword evidence="2" id="KW-1185">Reference proteome</keyword>
<comment type="caution">
    <text evidence="1">The sequence shown here is derived from an EMBL/GenBank/DDBJ whole genome shotgun (WGS) entry which is preliminary data.</text>
</comment>
<dbReference type="EMBL" id="JANSHE010002289">
    <property type="protein sequence ID" value="KAJ2993223.1"/>
    <property type="molecule type" value="Genomic_DNA"/>
</dbReference>
<evidence type="ECO:0000313" key="1">
    <source>
        <dbReference type="EMBL" id="KAJ2993223.1"/>
    </source>
</evidence>
<proteinExistence type="predicted"/>
<organism evidence="1 2">
    <name type="scientific">Trametes sanguinea</name>
    <dbReference type="NCBI Taxonomy" id="158606"/>
    <lineage>
        <taxon>Eukaryota</taxon>
        <taxon>Fungi</taxon>
        <taxon>Dikarya</taxon>
        <taxon>Basidiomycota</taxon>
        <taxon>Agaricomycotina</taxon>
        <taxon>Agaricomycetes</taxon>
        <taxon>Polyporales</taxon>
        <taxon>Polyporaceae</taxon>
        <taxon>Trametes</taxon>
    </lineage>
</organism>
<name>A0ACC1PKV3_9APHY</name>
<reference evidence="1" key="1">
    <citation type="submission" date="2022-08" db="EMBL/GenBank/DDBJ databases">
        <title>Genome Sequence of Pycnoporus sanguineus.</title>
        <authorList>
            <person name="Buettner E."/>
        </authorList>
    </citation>
    <scope>NUCLEOTIDE SEQUENCE</scope>
    <source>
        <strain evidence="1">CG-C14</strain>
    </source>
</reference>
<accession>A0ACC1PKV3</accession>
<sequence length="386" mass="43570">MPLFLGPHLKTLAIGFGQDCVWGNPNAYQPDLLCSVLEALPYNCPSLTELEIYPRHHFSVLQAAAELSMACDDIEGYYVKASWCGAMQDDFVDDLSKKRRLRKVWLGLDADTVASVSSLWAANPYPFSSLSILGIDVPRLGVCTAFLKLLRHCRLFSIAVEIHHPPRATELYDFFDTLRLCCSRETLHVFTLDQHDIHQHCEDPDCESDASDSDHRVGLAEIEPVLHFPHLRLFILHVPLFGNFLDEDIVRMADTWPGLINFRLMNARKLASQSPITWKGVGYMVTRCPQLTDIRLTFDTASNNVDEIVRLPGFRPNHWLRFFDVLDSTLSDDAEHFARSLVAIAPRVVLVEAAAGRKTRMVPCRSIHTPSASSWRSSCADYARCT</sequence>
<gene>
    <name evidence="1" type="ORF">NUW54_g7759</name>
</gene>